<organism evidence="3 4">
    <name type="scientific">Noviherbaspirillum galbum</name>
    <dbReference type="NCBI Taxonomy" id="2709383"/>
    <lineage>
        <taxon>Bacteria</taxon>
        <taxon>Pseudomonadati</taxon>
        <taxon>Pseudomonadota</taxon>
        <taxon>Betaproteobacteria</taxon>
        <taxon>Burkholderiales</taxon>
        <taxon>Oxalobacteraceae</taxon>
        <taxon>Noviherbaspirillum</taxon>
    </lineage>
</organism>
<dbReference type="PANTHER" id="PTHR11941">
    <property type="entry name" value="ENOYL-COA HYDRATASE-RELATED"/>
    <property type="match status" value="1"/>
</dbReference>
<evidence type="ECO:0000313" key="3">
    <source>
        <dbReference type="EMBL" id="NEX62583.1"/>
    </source>
</evidence>
<dbReference type="Gene3D" id="3.90.226.10">
    <property type="entry name" value="2-enoyl-CoA Hydratase, Chain A, domain 1"/>
    <property type="match status" value="1"/>
</dbReference>
<dbReference type="InterPro" id="IPR001753">
    <property type="entry name" value="Enoyl-CoA_hydra/iso"/>
</dbReference>
<reference evidence="3 4" key="1">
    <citation type="submission" date="2020-02" db="EMBL/GenBank/DDBJ databases">
        <authorList>
            <person name="Kim M.K."/>
        </authorList>
    </citation>
    <scope>NUCLEOTIDE SEQUENCE [LARGE SCALE GENOMIC DNA]</scope>
    <source>
        <strain evidence="3 4">17J57-3</strain>
    </source>
</reference>
<dbReference type="SUPFAM" id="SSF52096">
    <property type="entry name" value="ClpP/crotonase"/>
    <property type="match status" value="1"/>
</dbReference>
<gene>
    <name evidence="3" type="ORF">G3574_15960</name>
</gene>
<name>A0A6B3SPB0_9BURK</name>
<evidence type="ECO:0000256" key="2">
    <source>
        <dbReference type="RuleBase" id="RU003707"/>
    </source>
</evidence>
<dbReference type="Pfam" id="PF00378">
    <property type="entry name" value="ECH_1"/>
    <property type="match status" value="1"/>
</dbReference>
<dbReference type="InterPro" id="IPR018376">
    <property type="entry name" value="Enoyl-CoA_hyd/isom_CS"/>
</dbReference>
<protein>
    <submittedName>
        <fullName evidence="3">Crotonase/enoyl-CoA hydratase family protein</fullName>
    </submittedName>
</protein>
<dbReference type="Proteomes" id="UP000482155">
    <property type="component" value="Unassembled WGS sequence"/>
</dbReference>
<dbReference type="PANTHER" id="PTHR11941:SF54">
    <property type="entry name" value="ENOYL-COA HYDRATASE, MITOCHONDRIAL"/>
    <property type="match status" value="1"/>
</dbReference>
<dbReference type="InterPro" id="IPR029045">
    <property type="entry name" value="ClpP/crotonase-like_dom_sf"/>
</dbReference>
<dbReference type="CDD" id="cd06558">
    <property type="entry name" value="crotonase-like"/>
    <property type="match status" value="1"/>
</dbReference>
<proteinExistence type="inferred from homology"/>
<comment type="similarity">
    <text evidence="1 2">Belongs to the enoyl-CoA hydratase/isomerase family.</text>
</comment>
<dbReference type="AlphaFoldDB" id="A0A6B3SPB0"/>
<dbReference type="EMBL" id="JAAIVB010000052">
    <property type="protein sequence ID" value="NEX62583.1"/>
    <property type="molecule type" value="Genomic_DNA"/>
</dbReference>
<keyword evidence="4" id="KW-1185">Reference proteome</keyword>
<sequence length="317" mass="35105">MNAFTDIKHLGNVRHPIGKPYRQLAVEYDRETRSVWTYLQPQGTPCFNLGLLGELIDNHRTLAANGGKVLCNGNLEPVDYIIGGSRTPHVFNYGGDLALFVLLIKSRDREALLHYAKQCIDCLHGRLLSYETNAITISLVQGEALGGGFESALSSHVIVAEQSSRMGFPEILFNLFPGMGAYSLVSRRIGARAAEEMISSGKIYSATELHEMGLVDVLAADGQGENAVYDFIRKNERRRNGLRAMYECRRHTTPISYDELMGITEAWVDAALRLDDRDLKMMGRLVRSQQKQLALRKAGHVAEPGGEAVEDALVLAE</sequence>
<evidence type="ECO:0000256" key="1">
    <source>
        <dbReference type="ARBA" id="ARBA00005254"/>
    </source>
</evidence>
<dbReference type="GO" id="GO:0006635">
    <property type="term" value="P:fatty acid beta-oxidation"/>
    <property type="evidence" value="ECO:0007669"/>
    <property type="project" value="TreeGrafter"/>
</dbReference>
<dbReference type="Gene3D" id="6.20.390.30">
    <property type="match status" value="1"/>
</dbReference>
<dbReference type="GO" id="GO:0003824">
    <property type="term" value="F:catalytic activity"/>
    <property type="evidence" value="ECO:0007669"/>
    <property type="project" value="InterPro"/>
</dbReference>
<evidence type="ECO:0000313" key="4">
    <source>
        <dbReference type="Proteomes" id="UP000482155"/>
    </source>
</evidence>
<dbReference type="NCBIfam" id="NF006452">
    <property type="entry name" value="PRK08788.1"/>
    <property type="match status" value="1"/>
</dbReference>
<dbReference type="PROSITE" id="PS00166">
    <property type="entry name" value="ENOYL_COA_HYDRATASE"/>
    <property type="match status" value="1"/>
</dbReference>
<dbReference type="RefSeq" id="WP_163965091.1">
    <property type="nucleotide sequence ID" value="NZ_JAAIVB010000052.1"/>
</dbReference>
<accession>A0A6B3SPB0</accession>
<comment type="caution">
    <text evidence="3">The sequence shown here is derived from an EMBL/GenBank/DDBJ whole genome shotgun (WGS) entry which is preliminary data.</text>
</comment>